<reference evidence="2" key="1">
    <citation type="journal article" date="2017" name="Front. Plant Sci.">
        <title>Climate Clever Clovers: New Paradigm to Reduce the Environmental Footprint of Ruminants by Breeding Low Methanogenic Forages Utilizing Haplotype Variation.</title>
        <authorList>
            <person name="Kaur P."/>
            <person name="Appels R."/>
            <person name="Bayer P.E."/>
            <person name="Keeble-Gagnere G."/>
            <person name="Wang J."/>
            <person name="Hirakawa H."/>
            <person name="Shirasawa K."/>
            <person name="Vercoe P."/>
            <person name="Stefanova K."/>
            <person name="Durmic Z."/>
            <person name="Nichols P."/>
            <person name="Revell C."/>
            <person name="Isobe S.N."/>
            <person name="Edwards D."/>
            <person name="Erskine W."/>
        </authorList>
    </citation>
    <scope>NUCLEOTIDE SEQUENCE [LARGE SCALE GENOMIC DNA]</scope>
    <source>
        <strain evidence="2">cv. Daliak</strain>
    </source>
</reference>
<dbReference type="Proteomes" id="UP000242715">
    <property type="component" value="Unassembled WGS sequence"/>
</dbReference>
<dbReference type="OrthoDB" id="1737410at2759"/>
<proteinExistence type="predicted"/>
<protein>
    <recommendedName>
        <fullName evidence="3">FAD/NAD(P)-binding domain-containing protein</fullName>
    </recommendedName>
</protein>
<keyword evidence="2" id="KW-1185">Reference proteome</keyword>
<evidence type="ECO:0000313" key="2">
    <source>
        <dbReference type="Proteomes" id="UP000242715"/>
    </source>
</evidence>
<organism evidence="1 2">
    <name type="scientific">Trifolium subterraneum</name>
    <name type="common">Subterranean clover</name>
    <dbReference type="NCBI Taxonomy" id="3900"/>
    <lineage>
        <taxon>Eukaryota</taxon>
        <taxon>Viridiplantae</taxon>
        <taxon>Streptophyta</taxon>
        <taxon>Embryophyta</taxon>
        <taxon>Tracheophyta</taxon>
        <taxon>Spermatophyta</taxon>
        <taxon>Magnoliopsida</taxon>
        <taxon>eudicotyledons</taxon>
        <taxon>Gunneridae</taxon>
        <taxon>Pentapetalae</taxon>
        <taxon>rosids</taxon>
        <taxon>fabids</taxon>
        <taxon>Fabales</taxon>
        <taxon>Fabaceae</taxon>
        <taxon>Papilionoideae</taxon>
        <taxon>50 kb inversion clade</taxon>
        <taxon>NPAAA clade</taxon>
        <taxon>Hologalegina</taxon>
        <taxon>IRL clade</taxon>
        <taxon>Trifolieae</taxon>
        <taxon>Trifolium</taxon>
    </lineage>
</organism>
<accession>A0A2Z6LL69</accession>
<dbReference type="AlphaFoldDB" id="A0A2Z6LL69"/>
<dbReference type="EMBL" id="DF973140">
    <property type="protein sequence ID" value="GAU13756.1"/>
    <property type="molecule type" value="Genomic_DNA"/>
</dbReference>
<name>A0A2Z6LL69_TRISU</name>
<gene>
    <name evidence="1" type="ORF">TSUD_82650</name>
</gene>
<evidence type="ECO:0000313" key="1">
    <source>
        <dbReference type="EMBL" id="GAU13756.1"/>
    </source>
</evidence>
<sequence>MEGSEIIEQVTGKVVVDDDLILKRKFLLPVLLVALGKESLNSYLQKVKVDVTEGSDKLAEAIGDDTEAVVCATGFRPGWDLLAPWKVC</sequence>
<evidence type="ECO:0008006" key="3">
    <source>
        <dbReference type="Google" id="ProtNLM"/>
    </source>
</evidence>